<dbReference type="SUPFAM" id="SSF46785">
    <property type="entry name" value="Winged helix' DNA-binding domain"/>
    <property type="match status" value="1"/>
</dbReference>
<keyword evidence="4" id="KW-0804">Transcription</keyword>
<dbReference type="AlphaFoldDB" id="A0A518G7T7"/>
<dbReference type="Proteomes" id="UP000318017">
    <property type="component" value="Chromosome"/>
</dbReference>
<dbReference type="GO" id="GO:0045892">
    <property type="term" value="P:negative regulation of DNA-templated transcription"/>
    <property type="evidence" value="ECO:0007669"/>
    <property type="project" value="InterPro"/>
</dbReference>
<evidence type="ECO:0000256" key="3">
    <source>
        <dbReference type="ARBA" id="ARBA00023125"/>
    </source>
</evidence>
<dbReference type="InterPro" id="IPR036388">
    <property type="entry name" value="WH-like_DNA-bd_sf"/>
</dbReference>
<evidence type="ECO:0000256" key="1">
    <source>
        <dbReference type="ARBA" id="ARBA00011046"/>
    </source>
</evidence>
<dbReference type="Gene3D" id="1.10.10.10">
    <property type="entry name" value="Winged helix-like DNA-binding domain superfamily/Winged helix DNA-binding domain"/>
    <property type="match status" value="1"/>
</dbReference>
<organism evidence="5 6">
    <name type="scientific">Aureliella helgolandensis</name>
    <dbReference type="NCBI Taxonomy" id="2527968"/>
    <lineage>
        <taxon>Bacteria</taxon>
        <taxon>Pseudomonadati</taxon>
        <taxon>Planctomycetota</taxon>
        <taxon>Planctomycetia</taxon>
        <taxon>Pirellulales</taxon>
        <taxon>Pirellulaceae</taxon>
        <taxon>Aureliella</taxon>
    </lineage>
</organism>
<dbReference type="OrthoDB" id="280196at2"/>
<dbReference type="InterPro" id="IPR036390">
    <property type="entry name" value="WH_DNA-bd_sf"/>
</dbReference>
<keyword evidence="6" id="KW-1185">Reference proteome</keyword>
<dbReference type="PIRSF" id="PIRSF019455">
    <property type="entry name" value="CopR_AtkY"/>
    <property type="match status" value="1"/>
</dbReference>
<evidence type="ECO:0000256" key="2">
    <source>
        <dbReference type="ARBA" id="ARBA00023015"/>
    </source>
</evidence>
<keyword evidence="2" id="KW-0805">Transcription regulation</keyword>
<dbReference type="Gene3D" id="1.10.4040.10">
    <property type="entry name" value="Penicillinase repressor domain"/>
    <property type="match status" value="1"/>
</dbReference>
<gene>
    <name evidence="5" type="primary">blaI_2</name>
    <name evidence="5" type="ORF">Q31a_29700</name>
</gene>
<dbReference type="Pfam" id="PF03965">
    <property type="entry name" value="Penicillinase_R"/>
    <property type="match status" value="1"/>
</dbReference>
<name>A0A518G7T7_9BACT</name>
<dbReference type="GO" id="GO:0003677">
    <property type="term" value="F:DNA binding"/>
    <property type="evidence" value="ECO:0007669"/>
    <property type="project" value="UniProtKB-KW"/>
</dbReference>
<comment type="similarity">
    <text evidence="1">Belongs to the BlaI transcriptional regulatory family.</text>
</comment>
<accession>A0A518G7T7</accession>
<evidence type="ECO:0000313" key="5">
    <source>
        <dbReference type="EMBL" id="QDV24650.1"/>
    </source>
</evidence>
<keyword evidence="3" id="KW-0238">DNA-binding</keyword>
<dbReference type="KEGG" id="ahel:Q31a_29700"/>
<dbReference type="RefSeq" id="WP_145078565.1">
    <property type="nucleotide sequence ID" value="NZ_CP036298.1"/>
</dbReference>
<evidence type="ECO:0000256" key="4">
    <source>
        <dbReference type="ARBA" id="ARBA00023163"/>
    </source>
</evidence>
<dbReference type="EMBL" id="CP036298">
    <property type="protein sequence ID" value="QDV24650.1"/>
    <property type="molecule type" value="Genomic_DNA"/>
</dbReference>
<dbReference type="InterPro" id="IPR005650">
    <property type="entry name" value="BlaI_family"/>
</dbReference>
<reference evidence="5 6" key="1">
    <citation type="submission" date="2019-02" db="EMBL/GenBank/DDBJ databases">
        <title>Deep-cultivation of Planctomycetes and their phenomic and genomic characterization uncovers novel biology.</title>
        <authorList>
            <person name="Wiegand S."/>
            <person name="Jogler M."/>
            <person name="Boedeker C."/>
            <person name="Pinto D."/>
            <person name="Vollmers J."/>
            <person name="Rivas-Marin E."/>
            <person name="Kohn T."/>
            <person name="Peeters S.H."/>
            <person name="Heuer A."/>
            <person name="Rast P."/>
            <person name="Oberbeckmann S."/>
            <person name="Bunk B."/>
            <person name="Jeske O."/>
            <person name="Meyerdierks A."/>
            <person name="Storesund J.E."/>
            <person name="Kallscheuer N."/>
            <person name="Luecker S."/>
            <person name="Lage O.M."/>
            <person name="Pohl T."/>
            <person name="Merkel B.J."/>
            <person name="Hornburger P."/>
            <person name="Mueller R.-W."/>
            <person name="Bruemmer F."/>
            <person name="Labrenz M."/>
            <person name="Spormann A.M."/>
            <person name="Op den Camp H."/>
            <person name="Overmann J."/>
            <person name="Amann R."/>
            <person name="Jetten M.S.M."/>
            <person name="Mascher T."/>
            <person name="Medema M.H."/>
            <person name="Devos D.P."/>
            <person name="Kaster A.-K."/>
            <person name="Ovreas L."/>
            <person name="Rohde M."/>
            <person name="Galperin M.Y."/>
            <person name="Jogler C."/>
        </authorList>
    </citation>
    <scope>NUCLEOTIDE SEQUENCE [LARGE SCALE GENOMIC DNA]</scope>
    <source>
        <strain evidence="5 6">Q31a</strain>
    </source>
</reference>
<protein>
    <submittedName>
        <fullName evidence="5">Penicillinase repressor</fullName>
    </submittedName>
</protein>
<sequence length="133" mass="14776">MPRAMSEHPTELELQILKVLWGQSPLTVREVRDALDASGRNLAHTTVITMLSTMVEKGQLEKLAPVQGKAFRFAPLIQRADVSKGMLGDFVDRVFDGSAEAVMLSLFDVADLDAEELVSLRKLLNKRLREAKS</sequence>
<evidence type="ECO:0000313" key="6">
    <source>
        <dbReference type="Proteomes" id="UP000318017"/>
    </source>
</evidence>
<proteinExistence type="inferred from homology"/>